<dbReference type="AlphaFoldDB" id="A0A948W6L7"/>
<evidence type="ECO:0000313" key="2">
    <source>
        <dbReference type="Proteomes" id="UP000777784"/>
    </source>
</evidence>
<comment type="caution">
    <text evidence="1">The sequence shown here is derived from an EMBL/GenBank/DDBJ whole genome shotgun (WGS) entry which is preliminary data.</text>
</comment>
<gene>
    <name evidence="1" type="ORF">KJ970_12025</name>
</gene>
<reference evidence="1" key="1">
    <citation type="submission" date="2021-05" db="EMBL/GenBank/DDBJ databases">
        <title>Energy efficiency and biological interactions define the core microbiome of deep oligotrophic groundwater.</title>
        <authorList>
            <person name="Mehrshad M."/>
            <person name="Lopez-Fernandez M."/>
            <person name="Bell E."/>
            <person name="Bernier-Latmani R."/>
            <person name="Bertilsson S."/>
            <person name="Dopson M."/>
        </authorList>
    </citation>
    <scope>NUCLEOTIDE SEQUENCE</scope>
    <source>
        <strain evidence="1">Modern_marine.mb.64</strain>
    </source>
</reference>
<evidence type="ECO:0000313" key="1">
    <source>
        <dbReference type="EMBL" id="MBU2691644.1"/>
    </source>
</evidence>
<dbReference type="InterPro" id="IPR012334">
    <property type="entry name" value="Pectin_lyas_fold"/>
</dbReference>
<dbReference type="NCBIfam" id="TIGR04183">
    <property type="entry name" value="Por_Secre_tail"/>
    <property type="match status" value="1"/>
</dbReference>
<organism evidence="1 2">
    <name type="scientific">Eiseniibacteriota bacterium</name>
    <dbReference type="NCBI Taxonomy" id="2212470"/>
    <lineage>
        <taxon>Bacteria</taxon>
        <taxon>Candidatus Eiseniibacteriota</taxon>
    </lineage>
</organism>
<dbReference type="InterPro" id="IPR011050">
    <property type="entry name" value="Pectin_lyase_fold/virulence"/>
</dbReference>
<proteinExistence type="predicted"/>
<accession>A0A948W6L7</accession>
<dbReference type="Gene3D" id="2.160.20.10">
    <property type="entry name" value="Single-stranded right-handed beta-helix, Pectin lyase-like"/>
    <property type="match status" value="1"/>
</dbReference>
<dbReference type="InterPro" id="IPR026444">
    <property type="entry name" value="Secre_tail"/>
</dbReference>
<name>A0A948W6L7_UNCEI</name>
<dbReference type="Gene3D" id="2.60.40.4070">
    <property type="match status" value="1"/>
</dbReference>
<dbReference type="Proteomes" id="UP000777784">
    <property type="component" value="Unassembled WGS sequence"/>
</dbReference>
<dbReference type="EMBL" id="JAHJDP010000071">
    <property type="protein sequence ID" value="MBU2691644.1"/>
    <property type="molecule type" value="Genomic_DNA"/>
</dbReference>
<protein>
    <submittedName>
        <fullName evidence="1">T9SS type A sorting domain-containing protein</fullName>
    </submittedName>
</protein>
<dbReference type="SUPFAM" id="SSF51126">
    <property type="entry name" value="Pectin lyase-like"/>
    <property type="match status" value="1"/>
</dbReference>
<sequence>MRKKLFILFLCLTGFITTSFGEILDVPVEYSSIQAAINATNDGDTVRVAAGTYSEYLRIELEGIGSRDLFLFASETATVQKPNSEPGLLFYIRAAGELKVNGFNFRGSGSFGDLVVRVIDCPAIFESCYFQNAGAGIDYYGPECSGGYLQNCTITDVGVVGFVARDTSTIGLMNVEFSQGIYEGSTNWAGYLGTSGGGNVLIDPLIDVEFLDEYLAIDQGRLSHNGTDTLNVIIGENVIYDPVATAYFDSLMAVHPPEEWPGLAIPFFGGYYVDRIRWWPSSAGGGGVEEFIPGSGTDDQYGDAMLGSPDGVGTSLGTEGSATIFFPQIIIDGGGLDLFVHELGGDRNGRFAEDEFEENFLVEVSEDGIDFTVLGEGAGGTVGFDLGSIGVDNIAYVRITDILPDEGVEPPAAGADIDAIVAIHIDDEDISALDPDVVLVSSFRPCIYPNPAVSSVRMQFWNPIGGGASLKIYDCSGRLMHRHYSINLPTGFHEWIWDGRSDLGNPVAPGVYFYRVQIPGNSAIGKIIRIR</sequence>